<accession>A0A3S0UM61</accession>
<evidence type="ECO:0000313" key="1">
    <source>
        <dbReference type="EMBL" id="RUP76134.1"/>
    </source>
</evidence>
<dbReference type="EMBL" id="RAHC01000010">
    <property type="protein sequence ID" value="RUP76134.1"/>
    <property type="molecule type" value="Genomic_DNA"/>
</dbReference>
<dbReference type="Proteomes" id="UP000274545">
    <property type="component" value="Unassembled WGS sequence"/>
</dbReference>
<protein>
    <recommendedName>
        <fullName evidence="3">Lipoprotein</fullName>
    </recommendedName>
</protein>
<sequence>MKKILSFLSIFSLTISGTSNIIACNDSKDLEFTDKELFDFRTKDILSNEYVDVYKNIKDKYPNMNIEIIKEKQKNGRIAWSNNIGLSTTKI</sequence>
<dbReference type="AlphaFoldDB" id="A0A3S0UM61"/>
<reference evidence="1 2" key="1">
    <citation type="journal article" date="2019" name="Genome Biol. Evol.">
        <title>Toxin and genome evolution in a Drosophila defensive symbiosis.</title>
        <authorList>
            <person name="Ballinger M.J."/>
            <person name="Gawryluk R.M."/>
            <person name="Perlman S.J."/>
        </authorList>
    </citation>
    <scope>NUCLEOTIDE SEQUENCE [LARGE SCALE GENOMIC DNA]</scope>
    <source>
        <strain evidence="2">sNeo</strain>
    </source>
</reference>
<dbReference type="NCBIfam" id="NF038029">
    <property type="entry name" value="LP_plasma"/>
    <property type="match status" value="1"/>
</dbReference>
<comment type="caution">
    <text evidence="1">The sequence shown here is derived from an EMBL/GenBank/DDBJ whole genome shotgun (WGS) entry which is preliminary data.</text>
</comment>
<name>A0A3S0UM61_9MOLU</name>
<evidence type="ECO:0008006" key="3">
    <source>
        <dbReference type="Google" id="ProtNLM"/>
    </source>
</evidence>
<dbReference type="InterPro" id="IPR054816">
    <property type="entry name" value="Lipoprotein_mollicutes-type_CS"/>
</dbReference>
<evidence type="ECO:0000313" key="2">
    <source>
        <dbReference type="Proteomes" id="UP000274545"/>
    </source>
</evidence>
<proteinExistence type="predicted"/>
<dbReference type="RefSeq" id="WP_127093203.1">
    <property type="nucleotide sequence ID" value="NZ_RAHC01000010.1"/>
</dbReference>
<gene>
    <name evidence="1" type="ORF">D6D54_06870</name>
</gene>
<organism evidence="1 2">
    <name type="scientific">Spiroplasma poulsonii</name>
    <dbReference type="NCBI Taxonomy" id="2138"/>
    <lineage>
        <taxon>Bacteria</taxon>
        <taxon>Bacillati</taxon>
        <taxon>Mycoplasmatota</taxon>
        <taxon>Mollicutes</taxon>
        <taxon>Entomoplasmatales</taxon>
        <taxon>Spiroplasmataceae</taxon>
        <taxon>Spiroplasma</taxon>
    </lineage>
</organism>